<dbReference type="Proteomes" id="UP001066276">
    <property type="component" value="Chromosome 6"/>
</dbReference>
<evidence type="ECO:0000313" key="5">
    <source>
        <dbReference type="Proteomes" id="UP001066276"/>
    </source>
</evidence>
<dbReference type="PROSITE" id="PS50050">
    <property type="entry name" value="TNFR_NGFR_2"/>
    <property type="match status" value="2"/>
</dbReference>
<comment type="caution">
    <text evidence="1">Lacks conserved residue(s) required for the propagation of feature annotation.</text>
</comment>
<dbReference type="AlphaFoldDB" id="A0AAV7QXU0"/>
<proteinExistence type="predicted"/>
<name>A0AAV7QXU0_PLEWA</name>
<feature type="domain" description="TNFR-Cys" evidence="3">
    <location>
        <begin position="84"/>
        <end position="126"/>
    </location>
</feature>
<feature type="disulfide bond" evidence="1">
    <location>
        <begin position="85"/>
        <end position="100"/>
    </location>
</feature>
<protein>
    <recommendedName>
        <fullName evidence="3">TNFR-Cys domain-containing protein</fullName>
    </recommendedName>
</protein>
<evidence type="ECO:0000256" key="1">
    <source>
        <dbReference type="PROSITE-ProRule" id="PRU00206"/>
    </source>
</evidence>
<keyword evidence="2" id="KW-0812">Transmembrane</keyword>
<dbReference type="InterPro" id="IPR001368">
    <property type="entry name" value="TNFR/NGFR_Cys_rich_reg"/>
</dbReference>
<feature type="repeat" description="TNFR-Cys" evidence="1">
    <location>
        <begin position="84"/>
        <end position="126"/>
    </location>
</feature>
<evidence type="ECO:0000259" key="3">
    <source>
        <dbReference type="PROSITE" id="PS50050"/>
    </source>
</evidence>
<dbReference type="PANTHER" id="PTHR47497">
    <property type="entry name" value="TUMOR NECROSIS FACTOR RECEPTOR SUPERFAMILY MEMBER 8"/>
    <property type="match status" value="1"/>
</dbReference>
<dbReference type="PROSITE" id="PS00652">
    <property type="entry name" value="TNFR_NGFR_1"/>
    <property type="match status" value="1"/>
</dbReference>
<comment type="caution">
    <text evidence="4">The sequence shown here is derived from an EMBL/GenBank/DDBJ whole genome shotgun (WGS) entry which is preliminary data.</text>
</comment>
<feature type="domain" description="TNFR-Cys" evidence="3">
    <location>
        <begin position="127"/>
        <end position="169"/>
    </location>
</feature>
<evidence type="ECO:0000313" key="4">
    <source>
        <dbReference type="EMBL" id="KAJ1145347.1"/>
    </source>
</evidence>
<dbReference type="SUPFAM" id="SSF57586">
    <property type="entry name" value="TNF receptor-like"/>
    <property type="match status" value="1"/>
</dbReference>
<feature type="repeat" description="TNFR-Cys" evidence="1">
    <location>
        <begin position="127"/>
        <end position="169"/>
    </location>
</feature>
<dbReference type="PANTHER" id="PTHR47497:SF1">
    <property type="entry name" value="TUMOR NECROSIS FACTOR RECEPTOR SUPERFAMILY MEMBER 8"/>
    <property type="match status" value="1"/>
</dbReference>
<organism evidence="4 5">
    <name type="scientific">Pleurodeles waltl</name>
    <name type="common">Iberian ribbed newt</name>
    <dbReference type="NCBI Taxonomy" id="8319"/>
    <lineage>
        <taxon>Eukaryota</taxon>
        <taxon>Metazoa</taxon>
        <taxon>Chordata</taxon>
        <taxon>Craniata</taxon>
        <taxon>Vertebrata</taxon>
        <taxon>Euteleostomi</taxon>
        <taxon>Amphibia</taxon>
        <taxon>Batrachia</taxon>
        <taxon>Caudata</taxon>
        <taxon>Salamandroidea</taxon>
        <taxon>Salamandridae</taxon>
        <taxon>Pleurodelinae</taxon>
        <taxon>Pleurodeles</taxon>
    </lineage>
</organism>
<feature type="disulfide bond" evidence="1">
    <location>
        <begin position="151"/>
        <end position="169"/>
    </location>
</feature>
<gene>
    <name evidence="4" type="ORF">NDU88_011636</name>
</gene>
<reference evidence="4" key="1">
    <citation type="journal article" date="2022" name="bioRxiv">
        <title>Sequencing and chromosome-scale assembly of the giantPleurodeles waltlgenome.</title>
        <authorList>
            <person name="Brown T."/>
            <person name="Elewa A."/>
            <person name="Iarovenko S."/>
            <person name="Subramanian E."/>
            <person name="Araus A.J."/>
            <person name="Petzold A."/>
            <person name="Susuki M."/>
            <person name="Suzuki K.-i.T."/>
            <person name="Hayashi T."/>
            <person name="Toyoda A."/>
            <person name="Oliveira C."/>
            <person name="Osipova E."/>
            <person name="Leigh N.D."/>
            <person name="Simon A."/>
            <person name="Yun M.H."/>
        </authorList>
    </citation>
    <scope>NUCLEOTIDE SEQUENCE</scope>
    <source>
        <strain evidence="4">20211129_DDA</strain>
        <tissue evidence="4">Liver</tissue>
    </source>
</reference>
<dbReference type="InterPro" id="IPR052862">
    <property type="entry name" value="TNFR_superfamily_member_8"/>
</dbReference>
<dbReference type="EMBL" id="JANPWB010000010">
    <property type="protein sequence ID" value="KAJ1145347.1"/>
    <property type="molecule type" value="Genomic_DNA"/>
</dbReference>
<evidence type="ECO:0000256" key="2">
    <source>
        <dbReference type="SAM" id="Phobius"/>
    </source>
</evidence>
<keyword evidence="2" id="KW-1133">Transmembrane helix</keyword>
<feature type="transmembrane region" description="Helical" evidence="2">
    <location>
        <begin position="236"/>
        <end position="258"/>
    </location>
</feature>
<dbReference type="Pfam" id="PF00020">
    <property type="entry name" value="TNFR_c6"/>
    <property type="match status" value="2"/>
</dbReference>
<keyword evidence="2" id="KW-0472">Membrane</keyword>
<dbReference type="Gene3D" id="2.10.50.10">
    <property type="entry name" value="Tumor Necrosis Factor Receptor, subunit A, domain 2"/>
    <property type="match status" value="2"/>
</dbReference>
<accession>A0AAV7QXU0</accession>
<keyword evidence="5" id="KW-1185">Reference proteome</keyword>
<dbReference type="SMART" id="SM00208">
    <property type="entry name" value="TNFR"/>
    <property type="match status" value="2"/>
</dbReference>
<sequence length="363" mass="39709">MVAVLGPDSCQVTAVSMVAVLGPYNSQVRAVLRKVLQLCSKEPHPEKDPATYDQMSQKGCKKCPLGAVQRNECPQDLVLDCRHQCDPGHYVDWSGREPHCQACVTCSKGDHLVEKKNCSSISERICECQPGMFCITPVKSTCARCRPHTKCKPGFRVRNKGTAQKDTICEKCPPGTFSKIPSSTAASLLHTGSVLINKLTVGKGSADCDKTSEDPPPVVNTHTTGPSHPPITDSSGFLYICAATLCGLSVVVAVLLVWRQKTRRVCLLPFEWISCDCPLESCRTCHLQKVEVGPGIRQQQSFQDLRESKSLIEASEVHSSWALDQADLDESDDILQEETRGAEQTNNRIGEYRSLSGYSVTVS</sequence>
<keyword evidence="1" id="KW-1015">Disulfide bond</keyword>